<dbReference type="InterPro" id="IPR051460">
    <property type="entry name" value="HdrC_iron-sulfur_subunit"/>
</dbReference>
<protein>
    <recommendedName>
        <fullName evidence="1">Cysteine-rich domain-containing protein</fullName>
    </recommendedName>
</protein>
<comment type="caution">
    <text evidence="2">The sequence shown here is derived from an EMBL/GenBank/DDBJ whole genome shotgun (WGS) entry which is preliminary data.</text>
</comment>
<dbReference type="PANTHER" id="PTHR43255:SF2">
    <property type="entry name" value="HETERODISULFIDE REDUCTASE RELATED PROTEIN"/>
    <property type="match status" value="1"/>
</dbReference>
<name>X1KRR8_9ZZZZ</name>
<dbReference type="AlphaFoldDB" id="X1KRR8"/>
<dbReference type="PANTHER" id="PTHR43255">
    <property type="entry name" value="IRON-SULFUR-BINDING OXIDOREDUCTASE FADF-RELATED-RELATED"/>
    <property type="match status" value="1"/>
</dbReference>
<dbReference type="InterPro" id="IPR004017">
    <property type="entry name" value="Cys_rich_dom"/>
</dbReference>
<dbReference type="Pfam" id="PF02754">
    <property type="entry name" value="CCG"/>
    <property type="match status" value="1"/>
</dbReference>
<gene>
    <name evidence="2" type="ORF">S06H3_21902</name>
</gene>
<proteinExistence type="predicted"/>
<dbReference type="EMBL" id="BARV01011588">
    <property type="protein sequence ID" value="GAI09777.1"/>
    <property type="molecule type" value="Genomic_DNA"/>
</dbReference>
<evidence type="ECO:0000313" key="2">
    <source>
        <dbReference type="EMBL" id="GAI09777.1"/>
    </source>
</evidence>
<sequence length="129" mass="14388">IKSGELRFPEEVKVTYHDPCQLARYLEVIEEPRQILRAIKGIKLVEPEWTKGEWTTCCGGGGGFEAVFPELSQMLAVNRVRELLETGTQIIVTQCPGCIMQLKDGLKQLKTDGVKVLDLAQIVAMAMEI</sequence>
<feature type="domain" description="Cysteine-rich" evidence="1">
    <location>
        <begin position="14"/>
        <end position="103"/>
    </location>
</feature>
<evidence type="ECO:0000259" key="1">
    <source>
        <dbReference type="Pfam" id="PF02754"/>
    </source>
</evidence>
<reference evidence="2" key="1">
    <citation type="journal article" date="2014" name="Front. Microbiol.">
        <title>High frequency of phylogenetically diverse reductive dehalogenase-homologous genes in deep subseafloor sedimentary metagenomes.</title>
        <authorList>
            <person name="Kawai M."/>
            <person name="Futagami T."/>
            <person name="Toyoda A."/>
            <person name="Takaki Y."/>
            <person name="Nishi S."/>
            <person name="Hori S."/>
            <person name="Arai W."/>
            <person name="Tsubouchi T."/>
            <person name="Morono Y."/>
            <person name="Uchiyama I."/>
            <person name="Ito T."/>
            <person name="Fujiyama A."/>
            <person name="Inagaki F."/>
            <person name="Takami H."/>
        </authorList>
    </citation>
    <scope>NUCLEOTIDE SEQUENCE</scope>
    <source>
        <strain evidence="2">Expedition CK06-06</strain>
    </source>
</reference>
<accession>X1KRR8</accession>
<dbReference type="GO" id="GO:0016491">
    <property type="term" value="F:oxidoreductase activity"/>
    <property type="evidence" value="ECO:0007669"/>
    <property type="project" value="UniProtKB-ARBA"/>
</dbReference>
<dbReference type="GO" id="GO:0005886">
    <property type="term" value="C:plasma membrane"/>
    <property type="evidence" value="ECO:0007669"/>
    <property type="project" value="TreeGrafter"/>
</dbReference>
<feature type="non-terminal residue" evidence="2">
    <location>
        <position position="1"/>
    </location>
</feature>
<organism evidence="2">
    <name type="scientific">marine sediment metagenome</name>
    <dbReference type="NCBI Taxonomy" id="412755"/>
    <lineage>
        <taxon>unclassified sequences</taxon>
        <taxon>metagenomes</taxon>
        <taxon>ecological metagenomes</taxon>
    </lineage>
</organism>